<feature type="domain" description="RING-type" evidence="3">
    <location>
        <begin position="102"/>
        <end position="144"/>
    </location>
</feature>
<dbReference type="Pfam" id="PF13639">
    <property type="entry name" value="zf-RING_2"/>
    <property type="match status" value="1"/>
</dbReference>
<dbReference type="GO" id="GO:0016567">
    <property type="term" value="P:protein ubiquitination"/>
    <property type="evidence" value="ECO:0007669"/>
    <property type="project" value="InterPro"/>
</dbReference>
<dbReference type="AlphaFoldDB" id="A0A2G9GV31"/>
<evidence type="ECO:0000313" key="4">
    <source>
        <dbReference type="EMBL" id="PIN09102.1"/>
    </source>
</evidence>
<dbReference type="STRING" id="429701.A0A2G9GV31"/>
<keyword evidence="2" id="KW-0472">Membrane</keyword>
<keyword evidence="1" id="KW-0863">Zinc-finger</keyword>
<organism evidence="4 5">
    <name type="scientific">Handroanthus impetiginosus</name>
    <dbReference type="NCBI Taxonomy" id="429701"/>
    <lineage>
        <taxon>Eukaryota</taxon>
        <taxon>Viridiplantae</taxon>
        <taxon>Streptophyta</taxon>
        <taxon>Embryophyta</taxon>
        <taxon>Tracheophyta</taxon>
        <taxon>Spermatophyta</taxon>
        <taxon>Magnoliopsida</taxon>
        <taxon>eudicotyledons</taxon>
        <taxon>Gunneridae</taxon>
        <taxon>Pentapetalae</taxon>
        <taxon>asterids</taxon>
        <taxon>lamiids</taxon>
        <taxon>Lamiales</taxon>
        <taxon>Bignoniaceae</taxon>
        <taxon>Crescentiina</taxon>
        <taxon>Tabebuia alliance</taxon>
        <taxon>Handroanthus</taxon>
    </lineage>
</organism>
<dbReference type="PANTHER" id="PTHR46592">
    <property type="entry name" value="RING-H2 FINGER PROTEIN ATL67"/>
    <property type="match status" value="1"/>
</dbReference>
<proteinExistence type="predicted"/>
<dbReference type="PROSITE" id="PS50089">
    <property type="entry name" value="ZF_RING_2"/>
    <property type="match status" value="1"/>
</dbReference>
<accession>A0A2G9GV31</accession>
<evidence type="ECO:0000256" key="2">
    <source>
        <dbReference type="SAM" id="Phobius"/>
    </source>
</evidence>
<sequence>MSTTTPPAAGNAVSLGYGIAVAASVLVLISTVVLASYICIRIKANRGREEERDNNLTRQHQQFQEPTRIVFGLEKPVIETFPMIELGQSKRWFNGVNNNDSCSICLSDYCVKDKLRCIPECNHWFHARCIDEWLQVNGSCPLCRNSPISTPLSEVVPLAYYTR</sequence>
<protein>
    <submittedName>
        <fullName evidence="4">Anaphase-promoting complex (APC), subunit 11</fullName>
    </submittedName>
</protein>
<comment type="caution">
    <text evidence="4">The sequence shown here is derived from an EMBL/GenBank/DDBJ whole genome shotgun (WGS) entry which is preliminary data.</text>
</comment>
<dbReference type="GO" id="GO:0016740">
    <property type="term" value="F:transferase activity"/>
    <property type="evidence" value="ECO:0007669"/>
    <property type="project" value="InterPro"/>
</dbReference>
<dbReference type="PANTHER" id="PTHR46592:SF14">
    <property type="entry name" value="RING-TYPE DOMAIN-CONTAINING PROTEIN"/>
    <property type="match status" value="1"/>
</dbReference>
<keyword evidence="1" id="KW-0862">Zinc</keyword>
<dbReference type="InterPro" id="IPR044289">
    <property type="entry name" value="ATL67-70"/>
</dbReference>
<feature type="transmembrane region" description="Helical" evidence="2">
    <location>
        <begin position="15"/>
        <end position="40"/>
    </location>
</feature>
<keyword evidence="2" id="KW-1133">Transmembrane helix</keyword>
<keyword evidence="2" id="KW-0812">Transmembrane</keyword>
<gene>
    <name evidence="4" type="ORF">CDL12_18312</name>
</gene>
<dbReference type="InterPro" id="IPR001841">
    <property type="entry name" value="Znf_RING"/>
</dbReference>
<dbReference type="Proteomes" id="UP000231279">
    <property type="component" value="Unassembled WGS sequence"/>
</dbReference>
<dbReference type="EMBL" id="NKXS01003607">
    <property type="protein sequence ID" value="PIN09102.1"/>
    <property type="molecule type" value="Genomic_DNA"/>
</dbReference>
<evidence type="ECO:0000256" key="1">
    <source>
        <dbReference type="PROSITE-ProRule" id="PRU00175"/>
    </source>
</evidence>
<keyword evidence="5" id="KW-1185">Reference proteome</keyword>
<dbReference type="InterPro" id="IPR013083">
    <property type="entry name" value="Znf_RING/FYVE/PHD"/>
</dbReference>
<dbReference type="OrthoDB" id="8062037at2759"/>
<dbReference type="SUPFAM" id="SSF57850">
    <property type="entry name" value="RING/U-box"/>
    <property type="match status" value="1"/>
</dbReference>
<dbReference type="GO" id="GO:0008270">
    <property type="term" value="F:zinc ion binding"/>
    <property type="evidence" value="ECO:0007669"/>
    <property type="project" value="UniProtKB-KW"/>
</dbReference>
<reference evidence="5" key="1">
    <citation type="journal article" date="2018" name="Gigascience">
        <title>Genome assembly of the Pink Ipe (Handroanthus impetiginosus, Bignoniaceae), a highly valued, ecologically keystone Neotropical timber forest tree.</title>
        <authorList>
            <person name="Silva-Junior O.B."/>
            <person name="Grattapaglia D."/>
            <person name="Novaes E."/>
            <person name="Collevatti R.G."/>
        </authorList>
    </citation>
    <scope>NUCLEOTIDE SEQUENCE [LARGE SCALE GENOMIC DNA]</scope>
    <source>
        <strain evidence="5">cv. UFG-1</strain>
    </source>
</reference>
<name>A0A2G9GV31_9LAMI</name>
<dbReference type="Gene3D" id="3.30.40.10">
    <property type="entry name" value="Zinc/RING finger domain, C3HC4 (zinc finger)"/>
    <property type="match status" value="1"/>
</dbReference>
<dbReference type="CDD" id="cd16461">
    <property type="entry name" value="RING-H2_EL5-like"/>
    <property type="match status" value="1"/>
</dbReference>
<evidence type="ECO:0000259" key="3">
    <source>
        <dbReference type="PROSITE" id="PS50089"/>
    </source>
</evidence>
<evidence type="ECO:0000313" key="5">
    <source>
        <dbReference type="Proteomes" id="UP000231279"/>
    </source>
</evidence>
<keyword evidence="1" id="KW-0479">Metal-binding</keyword>
<dbReference type="SMART" id="SM00184">
    <property type="entry name" value="RING"/>
    <property type="match status" value="1"/>
</dbReference>